<organism evidence="2 3">
    <name type="scientific">Haemaphysalis longicornis</name>
    <name type="common">Bush tick</name>
    <dbReference type="NCBI Taxonomy" id="44386"/>
    <lineage>
        <taxon>Eukaryota</taxon>
        <taxon>Metazoa</taxon>
        <taxon>Ecdysozoa</taxon>
        <taxon>Arthropoda</taxon>
        <taxon>Chelicerata</taxon>
        <taxon>Arachnida</taxon>
        <taxon>Acari</taxon>
        <taxon>Parasitiformes</taxon>
        <taxon>Ixodida</taxon>
        <taxon>Ixodoidea</taxon>
        <taxon>Ixodidae</taxon>
        <taxon>Haemaphysalinae</taxon>
        <taxon>Haemaphysalis</taxon>
    </lineage>
</organism>
<accession>A0A9J6FN39</accession>
<proteinExistence type="predicted"/>
<dbReference type="EMBL" id="JABSTR010000002">
    <property type="protein sequence ID" value="KAH9363848.1"/>
    <property type="molecule type" value="Genomic_DNA"/>
</dbReference>
<dbReference type="AlphaFoldDB" id="A0A9J6FN39"/>
<sequence length="227" mass="25281">MRNKFCSIEQQSANPRSNCNTTEDVMVNQSRPTRSRHRGNEPGSHGNTGVVRASTAAHSLEFKFAKLEDLFTAMTRLIETFQMENISRLTCLERTLQPIASPSTFAPVIAQLNQGTQALSFTLGQSWPPRNRRNSVAVNCRGLSKKKASFNSTLWHAIRKPDVLLLHEILTDAPFLPGYRVQGGPPNGRGLCTLVTKGLTFVEHRLNNIKIERALTELIRNSKPSST</sequence>
<feature type="region of interest" description="Disordered" evidence="1">
    <location>
        <begin position="1"/>
        <end position="50"/>
    </location>
</feature>
<dbReference type="VEuPathDB" id="VectorBase:HLOH_044491"/>
<dbReference type="Proteomes" id="UP000821853">
    <property type="component" value="Chromosome 10"/>
</dbReference>
<evidence type="ECO:0000256" key="1">
    <source>
        <dbReference type="SAM" id="MobiDB-lite"/>
    </source>
</evidence>
<name>A0A9J6FN39_HAELO</name>
<evidence type="ECO:0000313" key="3">
    <source>
        <dbReference type="Proteomes" id="UP000821853"/>
    </source>
</evidence>
<keyword evidence="3" id="KW-1185">Reference proteome</keyword>
<reference evidence="2 3" key="1">
    <citation type="journal article" date="2020" name="Cell">
        <title>Large-Scale Comparative Analyses of Tick Genomes Elucidate Their Genetic Diversity and Vector Capacities.</title>
        <authorList>
            <consortium name="Tick Genome and Microbiome Consortium (TIGMIC)"/>
            <person name="Jia N."/>
            <person name="Wang J."/>
            <person name="Shi W."/>
            <person name="Du L."/>
            <person name="Sun Y."/>
            <person name="Zhan W."/>
            <person name="Jiang J.F."/>
            <person name="Wang Q."/>
            <person name="Zhang B."/>
            <person name="Ji P."/>
            <person name="Bell-Sakyi L."/>
            <person name="Cui X.M."/>
            <person name="Yuan T.T."/>
            <person name="Jiang B.G."/>
            <person name="Yang W.F."/>
            <person name="Lam T.T."/>
            <person name="Chang Q.C."/>
            <person name="Ding S.J."/>
            <person name="Wang X.J."/>
            <person name="Zhu J.G."/>
            <person name="Ruan X.D."/>
            <person name="Zhao L."/>
            <person name="Wei J.T."/>
            <person name="Ye R.Z."/>
            <person name="Que T.C."/>
            <person name="Du C.H."/>
            <person name="Zhou Y.H."/>
            <person name="Cheng J.X."/>
            <person name="Dai P.F."/>
            <person name="Guo W.B."/>
            <person name="Han X.H."/>
            <person name="Huang E.J."/>
            <person name="Li L.F."/>
            <person name="Wei W."/>
            <person name="Gao Y.C."/>
            <person name="Liu J.Z."/>
            <person name="Shao H.Z."/>
            <person name="Wang X."/>
            <person name="Wang C.C."/>
            <person name="Yang T.C."/>
            <person name="Huo Q.B."/>
            <person name="Li W."/>
            <person name="Chen H.Y."/>
            <person name="Chen S.E."/>
            <person name="Zhou L.G."/>
            <person name="Ni X.B."/>
            <person name="Tian J.H."/>
            <person name="Sheng Y."/>
            <person name="Liu T."/>
            <person name="Pan Y.S."/>
            <person name="Xia L.Y."/>
            <person name="Li J."/>
            <person name="Zhao F."/>
            <person name="Cao W.C."/>
        </authorList>
    </citation>
    <scope>NUCLEOTIDE SEQUENCE [LARGE SCALE GENOMIC DNA]</scope>
    <source>
        <strain evidence="2">HaeL-2018</strain>
    </source>
</reference>
<protein>
    <submittedName>
        <fullName evidence="2">Uncharacterized protein</fullName>
    </submittedName>
</protein>
<gene>
    <name evidence="2" type="ORF">HPB48_020874</name>
</gene>
<comment type="caution">
    <text evidence="2">The sequence shown here is derived from an EMBL/GenBank/DDBJ whole genome shotgun (WGS) entry which is preliminary data.</text>
</comment>
<feature type="compositionally biased region" description="Polar residues" evidence="1">
    <location>
        <begin position="8"/>
        <end position="32"/>
    </location>
</feature>
<evidence type="ECO:0000313" key="2">
    <source>
        <dbReference type="EMBL" id="KAH9363848.1"/>
    </source>
</evidence>